<evidence type="ECO:0000256" key="7">
    <source>
        <dbReference type="ARBA" id="ARBA00022968"/>
    </source>
</evidence>
<keyword evidence="11 13" id="KW-0472">Membrane</keyword>
<dbReference type="KEGG" id="pcw:110197685"/>
<comment type="similarity">
    <text evidence="3 13">Belongs to the glycosyltransferase 31 family.</text>
</comment>
<evidence type="ECO:0000256" key="3">
    <source>
        <dbReference type="ARBA" id="ARBA00008661"/>
    </source>
</evidence>
<evidence type="ECO:0000256" key="2">
    <source>
        <dbReference type="ARBA" id="ARBA00004922"/>
    </source>
</evidence>
<dbReference type="Gene3D" id="3.90.550.50">
    <property type="match status" value="1"/>
</dbReference>
<evidence type="ECO:0000313" key="15">
    <source>
        <dbReference type="RefSeq" id="XP_020827386.1"/>
    </source>
</evidence>
<evidence type="ECO:0000313" key="14">
    <source>
        <dbReference type="Proteomes" id="UP000515140"/>
    </source>
</evidence>
<dbReference type="Pfam" id="PF01762">
    <property type="entry name" value="Galactosyl_T"/>
    <property type="match status" value="1"/>
</dbReference>
<keyword evidence="5" id="KW-0808">Transferase</keyword>
<name>A0A6P5J8A2_PHACI</name>
<comment type="pathway">
    <text evidence="2">Protein modification; protein glycosylation.</text>
</comment>
<keyword evidence="6 13" id="KW-0812">Transmembrane</keyword>
<reference evidence="15" key="1">
    <citation type="submission" date="2025-08" db="UniProtKB">
        <authorList>
            <consortium name="RefSeq"/>
        </authorList>
    </citation>
    <scope>IDENTIFICATION</scope>
    <source>
        <tissue evidence="15">Spleen</tissue>
    </source>
</reference>
<organism evidence="14 15">
    <name type="scientific">Phascolarctos cinereus</name>
    <name type="common">Koala</name>
    <dbReference type="NCBI Taxonomy" id="38626"/>
    <lineage>
        <taxon>Eukaryota</taxon>
        <taxon>Metazoa</taxon>
        <taxon>Chordata</taxon>
        <taxon>Craniata</taxon>
        <taxon>Vertebrata</taxon>
        <taxon>Euteleostomi</taxon>
        <taxon>Mammalia</taxon>
        <taxon>Metatheria</taxon>
        <taxon>Diprotodontia</taxon>
        <taxon>Phascolarctidae</taxon>
        <taxon>Phascolarctos</taxon>
    </lineage>
</organism>
<keyword evidence="9 13" id="KW-0333">Golgi apparatus</keyword>
<dbReference type="PANTHER" id="PTHR11214:SF217">
    <property type="entry name" value="HEXOSYLTRANSFERASE"/>
    <property type="match status" value="1"/>
</dbReference>
<keyword evidence="8 13" id="KW-1133">Transmembrane helix</keyword>
<evidence type="ECO:0000256" key="1">
    <source>
        <dbReference type="ARBA" id="ARBA00004323"/>
    </source>
</evidence>
<keyword evidence="10" id="KW-0443">Lipid metabolism</keyword>
<comment type="subcellular location">
    <subcellularLocation>
        <location evidence="1 13">Golgi apparatus membrane</location>
        <topology evidence="1 13">Single-pass type II membrane protein</topology>
    </subcellularLocation>
</comment>
<keyword evidence="12" id="KW-0325">Glycoprotein</keyword>
<evidence type="ECO:0000256" key="9">
    <source>
        <dbReference type="ARBA" id="ARBA00023034"/>
    </source>
</evidence>
<gene>
    <name evidence="15" type="primary">LOC110197685</name>
</gene>
<dbReference type="RefSeq" id="XP_020827386.1">
    <property type="nucleotide sequence ID" value="XM_020971727.1"/>
</dbReference>
<dbReference type="InParanoid" id="A0A6P5J8A2"/>
<evidence type="ECO:0000256" key="5">
    <source>
        <dbReference type="ARBA" id="ARBA00022679"/>
    </source>
</evidence>
<evidence type="ECO:0000256" key="4">
    <source>
        <dbReference type="ARBA" id="ARBA00022676"/>
    </source>
</evidence>
<dbReference type="Proteomes" id="UP000515140">
    <property type="component" value="Unplaced"/>
</dbReference>
<dbReference type="GeneID" id="110197685"/>
<protein>
    <recommendedName>
        <fullName evidence="13">Hexosyltransferase</fullName>
        <ecNumber evidence="13">2.4.1.-</ecNumber>
    </recommendedName>
</protein>
<dbReference type="EC" id="2.4.1.-" evidence="13"/>
<dbReference type="GO" id="GO:0008499">
    <property type="term" value="F:N-acetyl-beta-D-glucosaminide beta-(1,3)-galactosyltransferase activity"/>
    <property type="evidence" value="ECO:0007669"/>
    <property type="project" value="TreeGrafter"/>
</dbReference>
<evidence type="ECO:0000256" key="6">
    <source>
        <dbReference type="ARBA" id="ARBA00022692"/>
    </source>
</evidence>
<dbReference type="InterPro" id="IPR002659">
    <property type="entry name" value="Glyco_trans_31"/>
</dbReference>
<evidence type="ECO:0000256" key="10">
    <source>
        <dbReference type="ARBA" id="ARBA00023098"/>
    </source>
</evidence>
<accession>A0A6P5J8A2</accession>
<dbReference type="FunFam" id="3.90.550.50:FF:000001">
    <property type="entry name" value="Hexosyltransferase"/>
    <property type="match status" value="1"/>
</dbReference>
<evidence type="ECO:0000256" key="13">
    <source>
        <dbReference type="RuleBase" id="RU363063"/>
    </source>
</evidence>
<proteinExistence type="inferred from homology"/>
<dbReference type="PANTHER" id="PTHR11214">
    <property type="entry name" value="BETA-1,3-N-ACETYLGLUCOSAMINYLTRANSFERASE"/>
    <property type="match status" value="1"/>
</dbReference>
<sequence>MKHSEAKNIWKLCNMAHGKTALMCFWPSRKLCLLIGVVCSGISFFFFTPEEVKTSIKATKQLIFNSQKIPFQGMSPPYEATGEKYLLNITTPRLQLTIPSHLKVNLTTPKNEEMPKDPVPYTFLIREEDKCKKTAPFLVFLICTKESEKLRRDNIRKTWGNESVVPGFSVVRLFLLGVQKQGSTEAIRKESMMYRDIIQQDFIDTYRNLTLKVLMGMKWVASYCPNAHFVMKTDTDMFINTEYLIQKLLVTISASQLYFTGFTMRKYRPIRNTRNKWYMPFDMYPGKVYPDFCSGTGYVFSGSLATMIYQVSFSVKVLPLEDVYVGLCLQKIGVRVSSPPRHSLFNPHKVRFKPCVYNKLITSHFISPNELLIFWDQMQKEKHACFKN</sequence>
<keyword evidence="14" id="KW-1185">Reference proteome</keyword>
<dbReference type="AlphaFoldDB" id="A0A6P5J8A2"/>
<dbReference type="GO" id="GO:0006493">
    <property type="term" value="P:protein O-linked glycosylation"/>
    <property type="evidence" value="ECO:0007669"/>
    <property type="project" value="TreeGrafter"/>
</dbReference>
<feature type="transmembrane region" description="Helical" evidence="13">
    <location>
        <begin position="31"/>
        <end position="48"/>
    </location>
</feature>
<evidence type="ECO:0000256" key="11">
    <source>
        <dbReference type="ARBA" id="ARBA00023136"/>
    </source>
</evidence>
<dbReference type="GO" id="GO:0000139">
    <property type="term" value="C:Golgi membrane"/>
    <property type="evidence" value="ECO:0007669"/>
    <property type="project" value="UniProtKB-SubCell"/>
</dbReference>
<evidence type="ECO:0000256" key="12">
    <source>
        <dbReference type="ARBA" id="ARBA00023180"/>
    </source>
</evidence>
<keyword evidence="7 13" id="KW-0735">Signal-anchor</keyword>
<evidence type="ECO:0000256" key="8">
    <source>
        <dbReference type="ARBA" id="ARBA00022989"/>
    </source>
</evidence>
<keyword evidence="4 13" id="KW-0328">Glycosyltransferase</keyword>
<dbReference type="GO" id="GO:0006629">
    <property type="term" value="P:lipid metabolic process"/>
    <property type="evidence" value="ECO:0007669"/>
    <property type="project" value="UniProtKB-KW"/>
</dbReference>